<dbReference type="AlphaFoldDB" id="A0A538U3A7"/>
<dbReference type="InterPro" id="IPR003838">
    <property type="entry name" value="ABC3_permease_C"/>
</dbReference>
<evidence type="ECO:0000256" key="1">
    <source>
        <dbReference type="ARBA" id="ARBA00004651"/>
    </source>
</evidence>
<proteinExistence type="inferred from homology"/>
<dbReference type="InterPro" id="IPR025857">
    <property type="entry name" value="MacB_PCD"/>
</dbReference>
<comment type="similarity">
    <text evidence="6">Belongs to the ABC-4 integral membrane protein family.</text>
</comment>
<keyword evidence="5 7" id="KW-0472">Membrane</keyword>
<protein>
    <submittedName>
        <fullName evidence="10">FtsX-like permease family protein</fullName>
    </submittedName>
</protein>
<dbReference type="GO" id="GO:0005886">
    <property type="term" value="C:plasma membrane"/>
    <property type="evidence" value="ECO:0007669"/>
    <property type="project" value="UniProtKB-SubCell"/>
</dbReference>
<organism evidence="10 11">
    <name type="scientific">Eiseniibacteriota bacterium</name>
    <dbReference type="NCBI Taxonomy" id="2212470"/>
    <lineage>
        <taxon>Bacteria</taxon>
        <taxon>Candidatus Eiseniibacteriota</taxon>
    </lineage>
</organism>
<dbReference type="EMBL" id="VBPB01000240">
    <property type="protein sequence ID" value="TMQ70239.1"/>
    <property type="molecule type" value="Genomic_DNA"/>
</dbReference>
<evidence type="ECO:0000256" key="2">
    <source>
        <dbReference type="ARBA" id="ARBA00022475"/>
    </source>
</evidence>
<evidence type="ECO:0000256" key="6">
    <source>
        <dbReference type="ARBA" id="ARBA00038076"/>
    </source>
</evidence>
<feature type="transmembrane region" description="Helical" evidence="7">
    <location>
        <begin position="371"/>
        <end position="394"/>
    </location>
</feature>
<sequence>MMPYREALEIGIENVLSHKLRSALTTLGVIFGVAAVVSMLSIGEGARRSAIEQIRQLGTNNIRVRQVQLTGAQADLAEKASADGLTYLDAQTIAAGLPNALGVSPLRYLEADIARGSKDANGHVVGTDDGYQRITHLRPAEGRFISALDVRDAKRVCVIGADVRKDLFGFADPINRRIKIDDTWFTVVGLMGGRNLKGGSGPIRIRDINRDIYIPITAALKRFTDPDHPQSVDEIAVQVADQGQVVATAEVVKRMIRRTHRGAPDFEIVIPAELLAQSQRTQRLFNVVMGSIAAISLLVGGIGIMNIMLASVTERTREIGIRRAVGATERDVMNQFLNETVLVSVGGGLIGIMLGAIMAKAINLFAGWQTVISFGSVIVSFGISAVVGIVFGLYPARRAARLDPVEALRYE</sequence>
<feature type="transmembrane region" description="Helical" evidence="7">
    <location>
        <begin position="341"/>
        <end position="359"/>
    </location>
</feature>
<evidence type="ECO:0000256" key="5">
    <source>
        <dbReference type="ARBA" id="ARBA00023136"/>
    </source>
</evidence>
<dbReference type="Pfam" id="PF12704">
    <property type="entry name" value="MacB_PCD"/>
    <property type="match status" value="1"/>
</dbReference>
<keyword evidence="3 7" id="KW-0812">Transmembrane</keyword>
<evidence type="ECO:0000259" key="8">
    <source>
        <dbReference type="Pfam" id="PF02687"/>
    </source>
</evidence>
<comment type="subcellular location">
    <subcellularLocation>
        <location evidence="1">Cell membrane</location>
        <topology evidence="1">Multi-pass membrane protein</topology>
    </subcellularLocation>
</comment>
<feature type="transmembrane region" description="Helical" evidence="7">
    <location>
        <begin position="284"/>
        <end position="309"/>
    </location>
</feature>
<dbReference type="Proteomes" id="UP000319771">
    <property type="component" value="Unassembled WGS sequence"/>
</dbReference>
<feature type="domain" description="MacB-like periplasmic core" evidence="9">
    <location>
        <begin position="22"/>
        <end position="253"/>
    </location>
</feature>
<keyword evidence="2" id="KW-1003">Cell membrane</keyword>
<feature type="domain" description="ABC3 transporter permease C-terminal" evidence="8">
    <location>
        <begin position="291"/>
        <end position="404"/>
    </location>
</feature>
<evidence type="ECO:0000313" key="10">
    <source>
        <dbReference type="EMBL" id="TMQ70239.1"/>
    </source>
</evidence>
<accession>A0A538U3A7</accession>
<dbReference type="InterPro" id="IPR050250">
    <property type="entry name" value="Macrolide_Exporter_MacB"/>
</dbReference>
<comment type="caution">
    <text evidence="10">The sequence shown here is derived from an EMBL/GenBank/DDBJ whole genome shotgun (WGS) entry which is preliminary data.</text>
</comment>
<gene>
    <name evidence="10" type="ORF">E6K81_13060</name>
</gene>
<feature type="transmembrane region" description="Helical" evidence="7">
    <location>
        <begin position="20"/>
        <end position="42"/>
    </location>
</feature>
<evidence type="ECO:0000259" key="9">
    <source>
        <dbReference type="Pfam" id="PF12704"/>
    </source>
</evidence>
<evidence type="ECO:0000256" key="4">
    <source>
        <dbReference type="ARBA" id="ARBA00022989"/>
    </source>
</evidence>
<evidence type="ECO:0000256" key="7">
    <source>
        <dbReference type="SAM" id="Phobius"/>
    </source>
</evidence>
<evidence type="ECO:0000256" key="3">
    <source>
        <dbReference type="ARBA" id="ARBA00022692"/>
    </source>
</evidence>
<dbReference type="PANTHER" id="PTHR30572">
    <property type="entry name" value="MEMBRANE COMPONENT OF TRANSPORTER-RELATED"/>
    <property type="match status" value="1"/>
</dbReference>
<dbReference type="GO" id="GO:0022857">
    <property type="term" value="F:transmembrane transporter activity"/>
    <property type="evidence" value="ECO:0007669"/>
    <property type="project" value="TreeGrafter"/>
</dbReference>
<name>A0A538U3A7_UNCEI</name>
<evidence type="ECO:0000313" key="11">
    <source>
        <dbReference type="Proteomes" id="UP000319771"/>
    </source>
</evidence>
<dbReference type="Pfam" id="PF02687">
    <property type="entry name" value="FtsX"/>
    <property type="match status" value="1"/>
</dbReference>
<keyword evidence="4 7" id="KW-1133">Transmembrane helix</keyword>
<reference evidence="10 11" key="1">
    <citation type="journal article" date="2019" name="Nat. Microbiol.">
        <title>Mediterranean grassland soil C-N compound turnover is dependent on rainfall and depth, and is mediated by genomically divergent microorganisms.</title>
        <authorList>
            <person name="Diamond S."/>
            <person name="Andeer P.F."/>
            <person name="Li Z."/>
            <person name="Crits-Christoph A."/>
            <person name="Burstein D."/>
            <person name="Anantharaman K."/>
            <person name="Lane K.R."/>
            <person name="Thomas B.C."/>
            <person name="Pan C."/>
            <person name="Northen T.R."/>
            <person name="Banfield J.F."/>
        </authorList>
    </citation>
    <scope>NUCLEOTIDE SEQUENCE [LARGE SCALE GENOMIC DNA]</scope>
    <source>
        <strain evidence="10">WS_11</strain>
    </source>
</reference>
<dbReference type="PANTHER" id="PTHR30572:SF4">
    <property type="entry name" value="ABC TRANSPORTER PERMEASE YTRF"/>
    <property type="match status" value="1"/>
</dbReference>